<dbReference type="InterPro" id="IPR006103">
    <property type="entry name" value="Glyco_hydro_2_cat"/>
</dbReference>
<dbReference type="InterPro" id="IPR036156">
    <property type="entry name" value="Beta-gal/glucu_dom_sf"/>
</dbReference>
<dbReference type="SUPFAM" id="SSF49303">
    <property type="entry name" value="beta-Galactosidase/glucuronidase domain"/>
    <property type="match status" value="2"/>
</dbReference>
<dbReference type="Gene3D" id="3.40.50.720">
    <property type="entry name" value="NAD(P)-binding Rossmann-like Domain"/>
    <property type="match status" value="1"/>
</dbReference>
<evidence type="ECO:0000256" key="6">
    <source>
        <dbReference type="SAM" id="MobiDB-lite"/>
    </source>
</evidence>
<dbReference type="Proteomes" id="UP000050424">
    <property type="component" value="Unassembled WGS sequence"/>
</dbReference>
<evidence type="ECO:0000256" key="4">
    <source>
        <dbReference type="ARBA" id="ARBA00032230"/>
    </source>
</evidence>
<evidence type="ECO:0000313" key="9">
    <source>
        <dbReference type="Proteomes" id="UP000050424"/>
    </source>
</evidence>
<dbReference type="InterPro" id="IPR004199">
    <property type="entry name" value="B-gal_small/dom_5"/>
</dbReference>
<name>A0A0N8H7Z2_9HYPO</name>
<dbReference type="InterPro" id="IPR008030">
    <property type="entry name" value="NmrA-like"/>
</dbReference>
<gene>
    <name evidence="8" type="ORF">AK830_g3419</name>
</gene>
<evidence type="ECO:0000256" key="1">
    <source>
        <dbReference type="ARBA" id="ARBA00007401"/>
    </source>
</evidence>
<dbReference type="InterPro" id="IPR017853">
    <property type="entry name" value="GH"/>
</dbReference>
<dbReference type="InterPro" id="IPR036291">
    <property type="entry name" value="NAD(P)-bd_dom_sf"/>
</dbReference>
<dbReference type="SUPFAM" id="SSF51735">
    <property type="entry name" value="NAD(P)-binding Rossmann-fold domains"/>
    <property type="match status" value="1"/>
</dbReference>
<dbReference type="InterPro" id="IPR014718">
    <property type="entry name" value="GH-type_carb-bd"/>
</dbReference>
<dbReference type="SMART" id="SM01038">
    <property type="entry name" value="Bgal_small_N"/>
    <property type="match status" value="1"/>
</dbReference>
<dbReference type="InterPro" id="IPR032312">
    <property type="entry name" value="LacZ_4"/>
</dbReference>
<dbReference type="Pfam" id="PF00703">
    <property type="entry name" value="Glyco_hydro_2"/>
    <property type="match status" value="1"/>
</dbReference>
<dbReference type="SUPFAM" id="SSF74650">
    <property type="entry name" value="Galactose mutarotase-like"/>
    <property type="match status" value="1"/>
</dbReference>
<dbReference type="Pfam" id="PF16353">
    <property type="entry name" value="LacZ_4"/>
    <property type="match status" value="1"/>
</dbReference>
<dbReference type="OrthoDB" id="408320at2759"/>
<comment type="caution">
    <text evidence="8">The sequence shown here is derived from an EMBL/GenBank/DDBJ whole genome shotgun (WGS) entry which is preliminary data.</text>
</comment>
<dbReference type="InterPro" id="IPR013783">
    <property type="entry name" value="Ig-like_fold"/>
</dbReference>
<evidence type="ECO:0000256" key="5">
    <source>
        <dbReference type="RuleBase" id="RU361154"/>
    </source>
</evidence>
<proteinExistence type="inferred from homology"/>
<dbReference type="Pfam" id="PF05368">
    <property type="entry name" value="NmrA"/>
    <property type="match status" value="1"/>
</dbReference>
<dbReference type="GO" id="GO:0004565">
    <property type="term" value="F:beta-galactosidase activity"/>
    <property type="evidence" value="ECO:0007669"/>
    <property type="project" value="InterPro"/>
</dbReference>
<organism evidence="8 9">
    <name type="scientific">Neonectria ditissima</name>
    <dbReference type="NCBI Taxonomy" id="78410"/>
    <lineage>
        <taxon>Eukaryota</taxon>
        <taxon>Fungi</taxon>
        <taxon>Dikarya</taxon>
        <taxon>Ascomycota</taxon>
        <taxon>Pezizomycotina</taxon>
        <taxon>Sordariomycetes</taxon>
        <taxon>Hypocreomycetidae</taxon>
        <taxon>Hypocreales</taxon>
        <taxon>Nectriaceae</taxon>
        <taxon>Neonectria</taxon>
    </lineage>
</organism>
<feature type="domain" description="Beta galactosidase small chain/" evidence="7">
    <location>
        <begin position="769"/>
        <end position="1060"/>
    </location>
</feature>
<dbReference type="Gene3D" id="2.70.98.10">
    <property type="match status" value="1"/>
</dbReference>
<dbReference type="SUPFAM" id="SSF49785">
    <property type="entry name" value="Galactose-binding domain-like"/>
    <property type="match status" value="1"/>
</dbReference>
<keyword evidence="2 5" id="KW-0378">Hydrolase</keyword>
<dbReference type="Gene3D" id="2.60.120.260">
    <property type="entry name" value="Galactose-binding domain-like"/>
    <property type="match status" value="1"/>
</dbReference>
<evidence type="ECO:0000313" key="8">
    <source>
        <dbReference type="EMBL" id="KPM43124.1"/>
    </source>
</evidence>
<dbReference type="InterPro" id="IPR006101">
    <property type="entry name" value="Glyco_hydro_2"/>
</dbReference>
<reference evidence="8 9" key="1">
    <citation type="submission" date="2015-09" db="EMBL/GenBank/DDBJ databases">
        <title>Draft genome of a European isolate of the apple canker pathogen Neonectria ditissima.</title>
        <authorList>
            <person name="Gomez-Cortecero A."/>
            <person name="Harrison R.J."/>
            <person name="Armitage A.D."/>
        </authorList>
    </citation>
    <scope>NUCLEOTIDE SEQUENCE [LARGE SCALE GENOMIC DNA]</scope>
    <source>
        <strain evidence="8 9">R09/05</strain>
    </source>
</reference>
<dbReference type="InterPro" id="IPR011013">
    <property type="entry name" value="Gal_mutarotase_sf_dom"/>
</dbReference>
<dbReference type="Pfam" id="PF02837">
    <property type="entry name" value="Glyco_hydro_2_N"/>
    <property type="match status" value="1"/>
</dbReference>
<evidence type="ECO:0000259" key="7">
    <source>
        <dbReference type="SMART" id="SM01038"/>
    </source>
</evidence>
<dbReference type="PROSITE" id="PS00719">
    <property type="entry name" value="GLYCOSYL_HYDROL_F2_1"/>
    <property type="match status" value="1"/>
</dbReference>
<dbReference type="InterPro" id="IPR050347">
    <property type="entry name" value="Bact_Beta-galactosidase"/>
</dbReference>
<evidence type="ECO:0000256" key="3">
    <source>
        <dbReference type="ARBA" id="ARBA00023295"/>
    </source>
</evidence>
<sequence>MSTSAVPRAIPMSETEGRHDYENEAVFRRNCLPQRSYHIPETALLLNGKWQFNYTLTPAEAPEPASHPPEVREPDTSPDWSDIQVPGHWQLQDWGRPHYTNVQLPIPACPPYVPTENPTGTYRRTFYVPTSWEPRSQLRLRFDGVDSAYHVWVNGVLVCYAQGARNASEFDVSEYVDRDGPNELSVRVYQWSDGTYIEDQDQWWLSGIYRDVYLIAFPADCRIEDWFIRTDLDSHYQDATIQATVDIATAKDGILKLSVRDLAANDGDVIGTADVPVDPSASKIDLSLAVPNPQKWTAETPYLYSVELTLTTGSNTHTVHQNVGFRKVELLNGLISVNGKPIRIRGVNRHDHHPTLGRAVSVDYIRKDLLLMKANNINSIRCSHYPSHPKLFDLADELGLWIMDEADLECHGFSRTVMRPLDLPKDMPYEQRREVVFTKAAKYTSDNPTWKEAYLDRLESMINRDKNHPSIIFWSLGNESFYGQNHRAMYERARILDPGRLVHYEGDIDAETTDMYSYMYWPADDLVNMANTVGIKNNAYEKPIVLCEYTHAMGNGPGLLQDYEKAFSSHPRLQGGWVWEWSNHGLWKSENGKGFYAYGGDFGDYPNDGTFSMAGLCNSTHEPGPGVAELKKVIEPVKLSLDDSNHLVVHNLYDFIGLSHLVATFTVEELGARSIVLVDGELELPTVEPGSTARVALPSFPANLKSPHEIVLNVTLRLRQPTNWANLGHEVAWLQAPISTQRQSLTLPRLALAHPTAKIRTQSIGTTLNVSGLDWSFEFDRARGHLKRWTSGNGPLLTPDPSTGAALVPSFWRPPTDNDGPKAVPYWQRYGVDELTEQLRSFEVSSVAGNVVVDVTTFISPPVLDWGWQCRCRYTIDDKGSLEISVELHPKGAFPIHVPRVGLNLYASRSLDKVRWCGLGPGESYPDKRSAQRLGVWSVDTVEDLHVPYEVPQENGNRMQTRWATFTDTHGQGLRAYMNEGPGDKKDVKASDTGFSWAASRFSTRAIQDAKHPCDLVEEDATLVRLDAKIAGVGTGACGPSTREEDLVHVEPMSARIRDSNLHTITFPSLSRTIISNMPSVVAVSGGTASLGRAIVEAIVALGKYDVIVLSRKENPELEKTLGARIVPVDYSSVSSIAEVLEKNNVGTVVSAIGLGGSAPPDAEVPLIRAAEQSSVTKRFIASVFGVAYKKEQASFYPASGKILSREELEKTKSLEWTTILNGFFLDYFGMPKVKSYLQPTTIVLDIAHNTAGIPGSGDVPVVLSHSFDVAKYTARLLALEKWQKESYVIGDKLTWNEFLKLAEEAKGTKFSVEYDSVEKLREGKVTELPSHKYAYDFVPKEALQPIFAYFGTMFEDGQFDFKPEATLNDAFPDVKPLTAKEILEQGWSS</sequence>
<accession>A0A0N8H7Z2</accession>
<keyword evidence="9" id="KW-1185">Reference proteome</keyword>
<dbReference type="GO" id="GO:0009341">
    <property type="term" value="C:beta-galactosidase complex"/>
    <property type="evidence" value="ECO:0007669"/>
    <property type="project" value="InterPro"/>
</dbReference>
<protein>
    <recommendedName>
        <fullName evidence="4">Lactase</fullName>
    </recommendedName>
</protein>
<dbReference type="PANTHER" id="PTHR46323">
    <property type="entry name" value="BETA-GALACTOSIDASE"/>
    <property type="match status" value="1"/>
</dbReference>
<comment type="similarity">
    <text evidence="1 5">Belongs to the glycosyl hydrolase 2 family.</text>
</comment>
<dbReference type="InterPro" id="IPR008979">
    <property type="entry name" value="Galactose-bd-like_sf"/>
</dbReference>
<dbReference type="InterPro" id="IPR006102">
    <property type="entry name" value="Ig-like_GH2"/>
</dbReference>
<dbReference type="Pfam" id="PF02929">
    <property type="entry name" value="Bgal_small_N"/>
    <property type="match status" value="1"/>
</dbReference>
<dbReference type="STRING" id="78410.A0A0N8H7Z2"/>
<dbReference type="InterPro" id="IPR006104">
    <property type="entry name" value="Glyco_hydro_2_N"/>
</dbReference>
<dbReference type="Gene3D" id="3.90.25.10">
    <property type="entry name" value="UDP-galactose 4-epimerase, domain 1"/>
    <property type="match status" value="1"/>
</dbReference>
<keyword evidence="3 5" id="KW-0326">Glycosidase</keyword>
<dbReference type="Gene3D" id="3.20.20.80">
    <property type="entry name" value="Glycosidases"/>
    <property type="match status" value="1"/>
</dbReference>
<dbReference type="EMBL" id="LKCW01000037">
    <property type="protein sequence ID" value="KPM43124.1"/>
    <property type="molecule type" value="Genomic_DNA"/>
</dbReference>
<feature type="region of interest" description="Disordered" evidence="6">
    <location>
        <begin position="59"/>
        <end position="79"/>
    </location>
</feature>
<dbReference type="PANTHER" id="PTHR46323:SF1">
    <property type="entry name" value="LACTASE"/>
    <property type="match status" value="1"/>
</dbReference>
<dbReference type="Pfam" id="PF02836">
    <property type="entry name" value="Glyco_hydro_2_C"/>
    <property type="match status" value="1"/>
</dbReference>
<dbReference type="GO" id="GO:0005990">
    <property type="term" value="P:lactose catabolic process"/>
    <property type="evidence" value="ECO:0007669"/>
    <property type="project" value="TreeGrafter"/>
</dbReference>
<dbReference type="PROSITE" id="PS00608">
    <property type="entry name" value="GLYCOSYL_HYDROL_F2_2"/>
    <property type="match status" value="1"/>
</dbReference>
<dbReference type="InterPro" id="IPR023230">
    <property type="entry name" value="Glyco_hydro_2_CS"/>
</dbReference>
<dbReference type="FunFam" id="3.20.20.80:FF:000018">
    <property type="entry name" value="Beta-galactosidase"/>
    <property type="match status" value="1"/>
</dbReference>
<dbReference type="SUPFAM" id="SSF51445">
    <property type="entry name" value="(Trans)glycosidases"/>
    <property type="match status" value="1"/>
</dbReference>
<dbReference type="InterPro" id="IPR023232">
    <property type="entry name" value="Glyco_hydro_2_AS"/>
</dbReference>
<dbReference type="PRINTS" id="PR00132">
    <property type="entry name" value="GLHYDRLASE2"/>
</dbReference>
<evidence type="ECO:0000256" key="2">
    <source>
        <dbReference type="ARBA" id="ARBA00022801"/>
    </source>
</evidence>
<dbReference type="GO" id="GO:0030246">
    <property type="term" value="F:carbohydrate binding"/>
    <property type="evidence" value="ECO:0007669"/>
    <property type="project" value="InterPro"/>
</dbReference>
<dbReference type="Gene3D" id="2.60.40.10">
    <property type="entry name" value="Immunoglobulins"/>
    <property type="match status" value="2"/>
</dbReference>